<dbReference type="Gene3D" id="2.10.220.10">
    <property type="entry name" value="Hormone Receptor, Insulin-like Growth Factor Receptor 1, Chain A, domain 2"/>
    <property type="match status" value="1"/>
</dbReference>
<name>A0A078AL59_STYLE</name>
<protein>
    <submittedName>
        <fullName evidence="1">Uncharacterized protein</fullName>
    </submittedName>
</protein>
<reference evidence="1 2" key="1">
    <citation type="submission" date="2014-06" db="EMBL/GenBank/DDBJ databases">
        <authorList>
            <person name="Swart Estienne"/>
        </authorList>
    </citation>
    <scope>NUCLEOTIDE SEQUENCE [LARGE SCALE GENOMIC DNA]</scope>
    <source>
        <strain evidence="1 2">130c</strain>
    </source>
</reference>
<proteinExistence type="predicted"/>
<accession>A0A078AL59</accession>
<dbReference type="SUPFAM" id="SSF57184">
    <property type="entry name" value="Growth factor receptor domain"/>
    <property type="match status" value="1"/>
</dbReference>
<keyword evidence="2" id="KW-1185">Reference proteome</keyword>
<evidence type="ECO:0000313" key="2">
    <source>
        <dbReference type="Proteomes" id="UP000039865"/>
    </source>
</evidence>
<dbReference type="EMBL" id="CCKQ01011532">
    <property type="protein sequence ID" value="CDW83100.1"/>
    <property type="molecule type" value="Genomic_DNA"/>
</dbReference>
<gene>
    <name evidence="1" type="primary">Contig14220.g15153</name>
    <name evidence="1" type="ORF">STYLEM_12139</name>
</gene>
<dbReference type="InParanoid" id="A0A078AL59"/>
<dbReference type="InterPro" id="IPR006212">
    <property type="entry name" value="Furin_repeat"/>
</dbReference>
<dbReference type="AlphaFoldDB" id="A0A078AL59"/>
<sequence length="571" mass="66314">MVNEISSITVEVNLNDYLKDETQVKIEIPFLILADTYNCTFSQDGDSNQATLCTRKGEFDSIQNPNDEQAYPQQSIELYSRLNDQYVFAGSYRETKKKYVSPIQMPVNQLQMSITFTQKEFQPILIQLQSVIEMPKELIIEINFPEGFILDNQTIKIKDFNISQVIKQDSLVSIRGQMKDLLLKNQLINLLIEKGRVPRFNLNNDKQQITINFRLLNLVSKQRAYVDIRKFIKTSNIPYQQFNFLDNQNYILSQFIVSIIPIQFNNQEDKLQIDFPKDVKIESNLINCQSNLGIIIDCTVLRNQQLTIELKNMSQAQSQIFSIYVEGIRTPISSKPISQIQIKQLDYMFREVGVSENVNVTIFKNSTPIFPDVQVYGNTLDYGSENQITFESHNLPKFEQDVYLVLSIPLDIKISTIMNPTEMIYESFNVTLFEDQDLQFVIAAQDSMIILSLDCLDKCQQCDILNPNICFRCFNGFFLQNGVCQQECELSYFKKEGKCNKQNAKIVRKLVQNVQKTNFVMYAMKDILILRESAKNAHPIALLLLMEYAQEQTSKKYWIMTLQNCILPYYF</sequence>
<evidence type="ECO:0000313" key="1">
    <source>
        <dbReference type="EMBL" id="CDW83100.1"/>
    </source>
</evidence>
<dbReference type="CDD" id="cd00064">
    <property type="entry name" value="FU"/>
    <property type="match status" value="1"/>
</dbReference>
<dbReference type="InterPro" id="IPR009030">
    <property type="entry name" value="Growth_fac_rcpt_cys_sf"/>
</dbReference>
<organism evidence="1 2">
    <name type="scientific">Stylonychia lemnae</name>
    <name type="common">Ciliate</name>
    <dbReference type="NCBI Taxonomy" id="5949"/>
    <lineage>
        <taxon>Eukaryota</taxon>
        <taxon>Sar</taxon>
        <taxon>Alveolata</taxon>
        <taxon>Ciliophora</taxon>
        <taxon>Intramacronucleata</taxon>
        <taxon>Spirotrichea</taxon>
        <taxon>Stichotrichia</taxon>
        <taxon>Sporadotrichida</taxon>
        <taxon>Oxytrichidae</taxon>
        <taxon>Stylonychinae</taxon>
        <taxon>Stylonychia</taxon>
    </lineage>
</organism>
<dbReference type="Proteomes" id="UP000039865">
    <property type="component" value="Unassembled WGS sequence"/>
</dbReference>